<evidence type="ECO:0000259" key="4">
    <source>
        <dbReference type="PROSITE" id="PS51096"/>
    </source>
</evidence>
<dbReference type="Proteomes" id="UP000199729">
    <property type="component" value="Chromosome"/>
</dbReference>
<evidence type="ECO:0000256" key="2">
    <source>
        <dbReference type="SAM" id="MobiDB-lite"/>
    </source>
</evidence>
<dbReference type="GO" id="GO:0016740">
    <property type="term" value="F:transferase activity"/>
    <property type="evidence" value="ECO:0007669"/>
    <property type="project" value="UniProtKB-KW"/>
</dbReference>
<dbReference type="Gene3D" id="3.40.50.510">
    <property type="entry name" value="Phosphotransferase system, mannose-type IIA component"/>
    <property type="match status" value="1"/>
</dbReference>
<dbReference type="SUPFAM" id="SSF53062">
    <property type="entry name" value="PTS system fructose IIA component-like"/>
    <property type="match status" value="1"/>
</dbReference>
<keyword evidence="3" id="KW-0732">Signal</keyword>
<evidence type="ECO:0000256" key="1">
    <source>
        <dbReference type="ARBA" id="ARBA00022679"/>
    </source>
</evidence>
<feature type="compositionally biased region" description="Basic and acidic residues" evidence="2">
    <location>
        <begin position="139"/>
        <end position="150"/>
    </location>
</feature>
<accession>A0A221KBM0</accession>
<evidence type="ECO:0000313" key="6">
    <source>
        <dbReference type="Proteomes" id="UP000199729"/>
    </source>
</evidence>
<name>A0A221KBM0_VITFI</name>
<gene>
    <name evidence="5" type="ORF">VITFI_CDS0596</name>
</gene>
<feature type="chain" id="PRO_5013098344" evidence="3">
    <location>
        <begin position="21"/>
        <end position="150"/>
    </location>
</feature>
<feature type="domain" description="PTS EIIA type-4" evidence="4">
    <location>
        <begin position="1"/>
        <end position="123"/>
    </location>
</feature>
<keyword evidence="6" id="KW-1185">Reference proteome</keyword>
<dbReference type="InterPro" id="IPR051471">
    <property type="entry name" value="Bacterial_PTS_sugar_comp"/>
</dbReference>
<proteinExistence type="predicted"/>
<feature type="signal peptide" evidence="3">
    <location>
        <begin position="1"/>
        <end position="20"/>
    </location>
</feature>
<dbReference type="InterPro" id="IPR004701">
    <property type="entry name" value="PTS_EIIA_man-typ"/>
</dbReference>
<dbReference type="InterPro" id="IPR036662">
    <property type="entry name" value="PTS_EIIA_man-typ_sf"/>
</dbReference>
<dbReference type="GO" id="GO:0009401">
    <property type="term" value="P:phosphoenolpyruvate-dependent sugar phosphotransferase system"/>
    <property type="evidence" value="ECO:0007669"/>
    <property type="project" value="InterPro"/>
</dbReference>
<dbReference type="PANTHER" id="PTHR33799">
    <property type="entry name" value="PTS PERMEASE-RELATED-RELATED"/>
    <property type="match status" value="1"/>
</dbReference>
<dbReference type="PANTHER" id="PTHR33799:SF1">
    <property type="entry name" value="PTS SYSTEM MANNOSE-SPECIFIC EIIAB COMPONENT-RELATED"/>
    <property type="match status" value="1"/>
</dbReference>
<dbReference type="AlphaFoldDB" id="A0A221KBM0"/>
<reference evidence="5 6" key="1">
    <citation type="submission" date="2017-07" db="EMBL/GenBank/DDBJ databases">
        <title>Complete Genome Sequence of the cosmetic ferment Vitreoscilla filiformis (ATCC15551).</title>
        <authorList>
            <person name="Contreras S."/>
            <person name="Sagory-Zalkind P."/>
            <person name="Blanquart H."/>
            <person name="Iltis A."/>
            <person name="Morand S.C."/>
        </authorList>
    </citation>
    <scope>NUCLEOTIDE SEQUENCE [LARGE SCALE GENOMIC DNA]</scope>
    <source>
        <strain evidence="5 6">ATCC 15551</strain>
    </source>
</reference>
<evidence type="ECO:0000313" key="5">
    <source>
        <dbReference type="EMBL" id="ASM76375.1"/>
    </source>
</evidence>
<keyword evidence="1" id="KW-0808">Transferase</keyword>
<dbReference type="EMBL" id="CP022423">
    <property type="protein sequence ID" value="ASM76375.1"/>
    <property type="molecule type" value="Genomic_DNA"/>
</dbReference>
<protein>
    <submittedName>
        <fullName evidence="5">PTS fructose transporter subunit IIA</fullName>
    </submittedName>
</protein>
<feature type="region of interest" description="Disordered" evidence="2">
    <location>
        <begin position="130"/>
        <end position="150"/>
    </location>
</feature>
<dbReference type="OrthoDB" id="8795346at2"/>
<dbReference type="Pfam" id="PF03610">
    <property type="entry name" value="EIIA-man"/>
    <property type="match status" value="1"/>
</dbReference>
<organism evidence="5 6">
    <name type="scientific">Vitreoscilla filiformis</name>
    <dbReference type="NCBI Taxonomy" id="63"/>
    <lineage>
        <taxon>Bacteria</taxon>
        <taxon>Pseudomonadati</taxon>
        <taxon>Pseudomonadota</taxon>
        <taxon>Betaproteobacteria</taxon>
        <taxon>Neisseriales</taxon>
        <taxon>Neisseriaceae</taxon>
        <taxon>Vitreoscilla</taxon>
    </lineage>
</organism>
<dbReference type="PROSITE" id="PS51096">
    <property type="entry name" value="PTS_EIIA_TYPE_4"/>
    <property type="match status" value="1"/>
</dbReference>
<sequence length="150" mass="16016">MPALLIVAHVPLASALKAAAAHVYPAECATRVQALDVLPDWSAEEVETRINGLLAAGAEPSTLIFTDVFGATPCNGAQRVADGLSVRLIAGVNVPMLWRTLCYADESLEALVNRAVSGGNLGVIQVPVLRPQNQTQTTRRHDQNHAHHQQ</sequence>
<dbReference type="KEGG" id="vff:VITFI_CDS0596"/>
<evidence type="ECO:0000256" key="3">
    <source>
        <dbReference type="SAM" id="SignalP"/>
    </source>
</evidence>
<dbReference type="RefSeq" id="WP_089415745.1">
    <property type="nucleotide sequence ID" value="NZ_CP022423.1"/>
</dbReference>
<dbReference type="GO" id="GO:0016020">
    <property type="term" value="C:membrane"/>
    <property type="evidence" value="ECO:0007669"/>
    <property type="project" value="InterPro"/>
</dbReference>